<evidence type="ECO:0000313" key="3">
    <source>
        <dbReference type="Proteomes" id="UP001162741"/>
    </source>
</evidence>
<dbReference type="Pfam" id="PF06250">
    <property type="entry name" value="YhcG_C"/>
    <property type="match status" value="1"/>
</dbReference>
<dbReference type="PANTHER" id="PTHR30547:SF5">
    <property type="entry name" value="NUCLEASE YHCG-RELATED"/>
    <property type="match status" value="1"/>
</dbReference>
<reference evidence="2" key="1">
    <citation type="submission" date="2022-10" db="EMBL/GenBank/DDBJ databases">
        <title>Chitinophaga sp. nov., isolated from soil.</title>
        <authorList>
            <person name="Jeon C.O."/>
        </authorList>
    </citation>
    <scope>NUCLEOTIDE SEQUENCE</scope>
    <source>
        <strain evidence="2">R8</strain>
    </source>
</reference>
<name>A0ABY6JB89_9BACT</name>
<dbReference type="InterPro" id="IPR053148">
    <property type="entry name" value="PD-DEXK-like_domain"/>
</dbReference>
<dbReference type="RefSeq" id="WP_264283298.1">
    <property type="nucleotide sequence ID" value="NZ_CP107006.1"/>
</dbReference>
<dbReference type="Proteomes" id="UP001162741">
    <property type="component" value="Chromosome"/>
</dbReference>
<evidence type="ECO:0000313" key="2">
    <source>
        <dbReference type="EMBL" id="UYQ95579.1"/>
    </source>
</evidence>
<organism evidence="2 3">
    <name type="scientific">Chitinophaga horti</name>
    <dbReference type="NCBI Taxonomy" id="2920382"/>
    <lineage>
        <taxon>Bacteria</taxon>
        <taxon>Pseudomonadati</taxon>
        <taxon>Bacteroidota</taxon>
        <taxon>Chitinophagia</taxon>
        <taxon>Chitinophagales</taxon>
        <taxon>Chitinophagaceae</taxon>
        <taxon>Chitinophaga</taxon>
    </lineage>
</organism>
<dbReference type="InterPro" id="IPR009362">
    <property type="entry name" value="YhcG_C"/>
</dbReference>
<gene>
    <name evidence="2" type="ORF">MKQ68_10745</name>
</gene>
<feature type="domain" description="YhcG PDDEXK nuclease" evidence="1">
    <location>
        <begin position="35"/>
        <end position="165"/>
    </location>
</feature>
<dbReference type="PANTHER" id="PTHR30547">
    <property type="entry name" value="UNCHARACTERIZED PROTEIN YHCG-RELATED"/>
    <property type="match status" value="1"/>
</dbReference>
<accession>A0ABY6JB89</accession>
<dbReference type="EMBL" id="CP107006">
    <property type="protein sequence ID" value="UYQ95579.1"/>
    <property type="molecule type" value="Genomic_DNA"/>
</dbReference>
<dbReference type="InterPro" id="IPR011856">
    <property type="entry name" value="tRNA_endonuc-like_dom_sf"/>
</dbReference>
<protein>
    <submittedName>
        <fullName evidence="2">DUF1016 domain-containing protein</fullName>
    </submittedName>
</protein>
<evidence type="ECO:0000259" key="1">
    <source>
        <dbReference type="Pfam" id="PF06250"/>
    </source>
</evidence>
<dbReference type="Gene3D" id="3.40.1350.10">
    <property type="match status" value="1"/>
</dbReference>
<proteinExistence type="predicted"/>
<keyword evidence="3" id="KW-1185">Reference proteome</keyword>
<sequence>MLRKTFVDEVRKMLMAVKHKVTVVMNAVLLFTYWNSSEEELETGLIRNIQAFLLELGAGFSFVARQYRVKTETKNFFIDLVFYHYILKCFVLIDLKITELTHQDIGQMDMYVRMFESLKRQPDDQPTLGIILCKEKDQTIVRYSVLEESKHLFASSYSLVLPSEDALREVVDRCTARRESIAQ</sequence>